<evidence type="ECO:0000256" key="2">
    <source>
        <dbReference type="ARBA" id="ARBA00022525"/>
    </source>
</evidence>
<keyword evidence="8" id="KW-1185">Reference proteome</keyword>
<keyword evidence="2" id="KW-0964">Secreted</keyword>
<evidence type="ECO:0000256" key="5">
    <source>
        <dbReference type="SAM" id="MobiDB-lite"/>
    </source>
</evidence>
<keyword evidence="6" id="KW-0812">Transmembrane</keyword>
<dbReference type="InterPro" id="IPR034027">
    <property type="entry name" value="Reprolysin_adamalysin"/>
</dbReference>
<name>A0ABM3YRH6_PANGU</name>
<feature type="binding site" evidence="4">
    <location>
        <position position="342"/>
    </location>
    <ligand>
        <name>Zn(2+)</name>
        <dbReference type="ChEBI" id="CHEBI:29105"/>
        <note>catalytic</note>
    </ligand>
</feature>
<dbReference type="PANTHER" id="PTHR11905:SF120">
    <property type="entry name" value="DISINTEGRIN AND METALLOPROTEINASE DOMAIN-CONTAINING PROTEIN 1A"/>
    <property type="match status" value="1"/>
</dbReference>
<dbReference type="PROSITE" id="PS50215">
    <property type="entry name" value="ADAM_MEPRO"/>
    <property type="match status" value="1"/>
</dbReference>
<evidence type="ECO:0000256" key="3">
    <source>
        <dbReference type="ARBA" id="ARBA00023157"/>
    </source>
</evidence>
<sequence>MAEREQLFPWWRLEVPRLGVLLLLLLFLSPGFVRTSSTYLFSEVIEPLQLETRSLYNSKAHLSYMIKVEGQYRIVHLKQQFFALENMPIYTYNVKGELVAEYPYVQDNCYYSGYVEGAPDSQVVLSTCSGLWGHIQFDTLTYKIQPVENSSTFQHLIYRSDPEARDPCAGIAQDGADGPGREMRTVRTDEDPDLSTRQQGDRNQMGNRYLEYYAVIDKSMFLLYRGNETALVSVVFHMMLHVYTIFLPLGLHVYLVGMEIWTDKNYITIHPHDLSANLNAFYKYVRYNLRHREHFDHAGLMTATGDLPGLSWGERFCHPSHVSVSVIQIRKNPRFDAETIAHQLGHSLGFTHDDAHANLARKCDCNCTVFGSCLMMTSGPA</sequence>
<comment type="subcellular location">
    <subcellularLocation>
        <location evidence="1">Secreted</location>
    </subcellularLocation>
</comment>
<feature type="domain" description="Peptidase M12B" evidence="7">
    <location>
        <begin position="208"/>
        <end position="381"/>
    </location>
</feature>
<gene>
    <name evidence="9" type="primary">LOC117676464</name>
</gene>
<evidence type="ECO:0000256" key="6">
    <source>
        <dbReference type="SAM" id="Phobius"/>
    </source>
</evidence>
<feature type="binding site" evidence="4">
    <location>
        <position position="352"/>
    </location>
    <ligand>
        <name>Zn(2+)</name>
        <dbReference type="ChEBI" id="CHEBI:29105"/>
        <note>catalytic</note>
    </ligand>
</feature>
<dbReference type="Pfam" id="PF01562">
    <property type="entry name" value="Pep_M12B_propep"/>
    <property type="match status" value="1"/>
</dbReference>
<accession>A0ABM3YRH6</accession>
<evidence type="ECO:0000313" key="9">
    <source>
        <dbReference type="RefSeq" id="XP_060538729.1"/>
    </source>
</evidence>
<protein>
    <submittedName>
        <fullName evidence="9">Disintegrin and metalloproteinase domain-containing protein 9-like</fullName>
    </submittedName>
</protein>
<reference evidence="9" key="1">
    <citation type="submission" date="2025-08" db="UniProtKB">
        <authorList>
            <consortium name="RefSeq"/>
        </authorList>
    </citation>
    <scope>IDENTIFICATION</scope>
    <source>
        <tissue evidence="9">Blood</tissue>
    </source>
</reference>
<feature type="transmembrane region" description="Helical" evidence="6">
    <location>
        <begin position="230"/>
        <end position="256"/>
    </location>
</feature>
<comment type="caution">
    <text evidence="4">Lacks conserved residue(s) required for the propagation of feature annotation.</text>
</comment>
<dbReference type="CDD" id="cd04269">
    <property type="entry name" value="ZnMc_adamalysin_II_like"/>
    <property type="match status" value="1"/>
</dbReference>
<dbReference type="RefSeq" id="XP_060538729.1">
    <property type="nucleotide sequence ID" value="XM_060682746.1"/>
</dbReference>
<feature type="binding site" evidence="4">
    <location>
        <position position="346"/>
    </location>
    <ligand>
        <name>Zn(2+)</name>
        <dbReference type="ChEBI" id="CHEBI:29105"/>
        <note>catalytic</note>
    </ligand>
</feature>
<dbReference type="Pfam" id="PF01421">
    <property type="entry name" value="Reprolysin"/>
    <property type="match status" value="1"/>
</dbReference>
<dbReference type="InterPro" id="IPR002870">
    <property type="entry name" value="Peptidase_M12B_N"/>
</dbReference>
<keyword evidence="6" id="KW-1133">Transmembrane helix</keyword>
<proteinExistence type="predicted"/>
<dbReference type="SUPFAM" id="SSF55486">
    <property type="entry name" value="Metalloproteases ('zincins'), catalytic domain"/>
    <property type="match status" value="1"/>
</dbReference>
<dbReference type="GeneID" id="117676464"/>
<dbReference type="Gene3D" id="3.40.390.10">
    <property type="entry name" value="Collagenase (Catalytic Domain)"/>
    <property type="match status" value="1"/>
</dbReference>
<feature type="region of interest" description="Disordered" evidence="5">
    <location>
        <begin position="172"/>
        <end position="201"/>
    </location>
</feature>
<evidence type="ECO:0000256" key="1">
    <source>
        <dbReference type="ARBA" id="ARBA00004613"/>
    </source>
</evidence>
<keyword evidence="4" id="KW-0862">Zinc</keyword>
<dbReference type="PANTHER" id="PTHR11905">
    <property type="entry name" value="ADAM A DISINTEGRIN AND METALLOPROTEASE DOMAIN"/>
    <property type="match status" value="1"/>
</dbReference>
<dbReference type="Proteomes" id="UP001652622">
    <property type="component" value="Unplaced"/>
</dbReference>
<evidence type="ECO:0000259" key="7">
    <source>
        <dbReference type="PROSITE" id="PS50215"/>
    </source>
</evidence>
<evidence type="ECO:0000256" key="4">
    <source>
        <dbReference type="PROSITE-ProRule" id="PRU00276"/>
    </source>
</evidence>
<organism evidence="8 9">
    <name type="scientific">Pantherophis guttatus</name>
    <name type="common">Corn snake</name>
    <name type="synonym">Elaphe guttata</name>
    <dbReference type="NCBI Taxonomy" id="94885"/>
    <lineage>
        <taxon>Eukaryota</taxon>
        <taxon>Metazoa</taxon>
        <taxon>Chordata</taxon>
        <taxon>Craniata</taxon>
        <taxon>Vertebrata</taxon>
        <taxon>Euteleostomi</taxon>
        <taxon>Lepidosauria</taxon>
        <taxon>Squamata</taxon>
        <taxon>Bifurcata</taxon>
        <taxon>Unidentata</taxon>
        <taxon>Episquamata</taxon>
        <taxon>Toxicofera</taxon>
        <taxon>Serpentes</taxon>
        <taxon>Colubroidea</taxon>
        <taxon>Colubridae</taxon>
        <taxon>Colubrinae</taxon>
        <taxon>Pantherophis</taxon>
    </lineage>
</organism>
<keyword evidence="6" id="KW-0472">Membrane</keyword>
<dbReference type="InterPro" id="IPR024079">
    <property type="entry name" value="MetalloPept_cat_dom_sf"/>
</dbReference>
<feature type="compositionally biased region" description="Basic and acidic residues" evidence="5">
    <location>
        <begin position="179"/>
        <end position="189"/>
    </location>
</feature>
<keyword evidence="3" id="KW-1015">Disulfide bond</keyword>
<keyword evidence="4" id="KW-0479">Metal-binding</keyword>
<evidence type="ECO:0000313" key="8">
    <source>
        <dbReference type="Proteomes" id="UP001652622"/>
    </source>
</evidence>
<dbReference type="InterPro" id="IPR001590">
    <property type="entry name" value="Peptidase_M12B"/>
</dbReference>